<sequence>MQKQRILTIGEVVDGTPEGWEMSVEGVRDPVPSITVDRARNEVLYGGYTVGELISIARANKRLVK</sequence>
<accession>A0A318S1X1</accession>
<name>A0A318S1X1_9DEIO</name>
<dbReference type="RefSeq" id="WP_110887849.1">
    <property type="nucleotide sequence ID" value="NZ_QJSX01000014.1"/>
</dbReference>
<organism evidence="1 2">
    <name type="scientific">Deinococcus yavapaiensis KR-236</name>
    <dbReference type="NCBI Taxonomy" id="694435"/>
    <lineage>
        <taxon>Bacteria</taxon>
        <taxon>Thermotogati</taxon>
        <taxon>Deinococcota</taxon>
        <taxon>Deinococci</taxon>
        <taxon>Deinococcales</taxon>
        <taxon>Deinococcaceae</taxon>
        <taxon>Deinococcus</taxon>
    </lineage>
</organism>
<reference evidence="1 2" key="1">
    <citation type="submission" date="2018-06" db="EMBL/GenBank/DDBJ databases">
        <title>Genomic Encyclopedia of Type Strains, Phase IV (KMG-IV): sequencing the most valuable type-strain genomes for metagenomic binning, comparative biology and taxonomic classification.</title>
        <authorList>
            <person name="Goeker M."/>
        </authorList>
    </citation>
    <scope>NUCLEOTIDE SEQUENCE [LARGE SCALE GENOMIC DNA]</scope>
    <source>
        <strain evidence="1 2">DSM 18048</strain>
    </source>
</reference>
<protein>
    <submittedName>
        <fullName evidence="1">Uncharacterized protein</fullName>
    </submittedName>
</protein>
<keyword evidence="2" id="KW-1185">Reference proteome</keyword>
<dbReference type="AlphaFoldDB" id="A0A318S1X1"/>
<evidence type="ECO:0000313" key="1">
    <source>
        <dbReference type="EMBL" id="PYE51817.1"/>
    </source>
</evidence>
<dbReference type="EMBL" id="QJSX01000014">
    <property type="protein sequence ID" value="PYE51817.1"/>
    <property type="molecule type" value="Genomic_DNA"/>
</dbReference>
<gene>
    <name evidence="1" type="ORF">DES52_11417</name>
</gene>
<dbReference type="Proteomes" id="UP000248326">
    <property type="component" value="Unassembled WGS sequence"/>
</dbReference>
<comment type="caution">
    <text evidence="1">The sequence shown here is derived from an EMBL/GenBank/DDBJ whole genome shotgun (WGS) entry which is preliminary data.</text>
</comment>
<proteinExistence type="predicted"/>
<evidence type="ECO:0000313" key="2">
    <source>
        <dbReference type="Proteomes" id="UP000248326"/>
    </source>
</evidence>